<proteinExistence type="predicted"/>
<gene>
    <name evidence="2" type="ORF">G8M86_001084</name>
</gene>
<sequence length="467" mass="52424">MKRNRVNVLTVINSASNITTEIIDGREHIVVRGVVPIVDDIVMNRRFYPAAEIKKAYNTLECNPMPLDHPKIDGKNVSASDPRAVNNYHVGAWFQNVTHADGRVTGDMYVDRRFAENSEKGKRLVERLDDMAAGKSVEPIHISTGLGFRSIATNGESKGKRYREICTDMQFDHVAILLDKVGAGTPSEGVGIFVNADGSESEIEVVSLSDAADCTREGLKNKARFFFTNASKYSFDDISRALAEKLREGRSDDYWAYPETVWPDEFIYRDDDRYFKQKYLIDDDGKAVFVGTPVEVSRKPTEYAEVKTNEDELQMKTMIVNALKAAGKTVDGLSDDQLFQAYNSQLEEAAKKKKDDAEKKAKEEEDKKKKTTTNSEEMPEWFKPFATQLESIATNSKKDTDNKRAAVKAKFGLSDIAVNAMDGAILDEMYAQTVTAAPINSGFQFNTNNQDDQWKGYDLNKIAEEEK</sequence>
<organism evidence="2">
    <name type="scientific">Salmonella enterica</name>
    <name type="common">Salmonella choleraesuis</name>
    <dbReference type="NCBI Taxonomy" id="28901"/>
    <lineage>
        <taxon>Bacteria</taxon>
        <taxon>Pseudomonadati</taxon>
        <taxon>Pseudomonadota</taxon>
        <taxon>Gammaproteobacteria</taxon>
        <taxon>Enterobacterales</taxon>
        <taxon>Enterobacteriaceae</taxon>
        <taxon>Salmonella</taxon>
    </lineage>
</organism>
<feature type="region of interest" description="Disordered" evidence="1">
    <location>
        <begin position="446"/>
        <end position="467"/>
    </location>
</feature>
<dbReference type="AlphaFoldDB" id="A0A747KC89"/>
<name>A0A747KC89_SALER</name>
<reference evidence="2" key="2">
    <citation type="submission" date="2020-02" db="EMBL/GenBank/DDBJ databases">
        <authorList>
            <consortium name="NCBI Pathogen Detection Project"/>
        </authorList>
    </citation>
    <scope>NUCLEOTIDE SEQUENCE</scope>
    <source>
        <strain evidence="2">MA.AU170 KAK-R</strain>
    </source>
</reference>
<reference evidence="2" key="1">
    <citation type="journal article" date="2018" name="Genome Biol.">
        <title>SKESA: strategic k-mer extension for scrupulous assemblies.</title>
        <authorList>
            <person name="Souvorov A."/>
            <person name="Agarwala R."/>
            <person name="Lipman D.J."/>
        </authorList>
    </citation>
    <scope>NUCLEOTIDE SEQUENCE</scope>
    <source>
        <strain evidence="2">MA.AU170 KAK-R</strain>
    </source>
</reference>
<feature type="region of interest" description="Disordered" evidence="1">
    <location>
        <begin position="349"/>
        <end position="376"/>
    </location>
</feature>
<protein>
    <submittedName>
        <fullName evidence="2">DUF2213 domain-containing protein</fullName>
    </submittedName>
</protein>
<evidence type="ECO:0000313" key="2">
    <source>
        <dbReference type="EMBL" id="HAF4525748.1"/>
    </source>
</evidence>
<evidence type="ECO:0000256" key="1">
    <source>
        <dbReference type="SAM" id="MobiDB-lite"/>
    </source>
</evidence>
<accession>A0A747KC89</accession>
<feature type="compositionally biased region" description="Basic and acidic residues" evidence="1">
    <location>
        <begin position="349"/>
        <end position="368"/>
    </location>
</feature>
<dbReference type="EMBL" id="DAAVGD010000001">
    <property type="protein sequence ID" value="HAF4525748.1"/>
    <property type="molecule type" value="Genomic_DNA"/>
</dbReference>
<comment type="caution">
    <text evidence="2">The sequence shown here is derived from an EMBL/GenBank/DDBJ whole genome shotgun (WGS) entry which is preliminary data.</text>
</comment>